<dbReference type="SMART" id="SM00239">
    <property type="entry name" value="C2"/>
    <property type="match status" value="1"/>
</dbReference>
<dbReference type="SUPFAM" id="SSF49562">
    <property type="entry name" value="C2 domain (Calcium/lipid-binding domain, CaLB)"/>
    <property type="match status" value="1"/>
</dbReference>
<dbReference type="PANTHER" id="PTHR47052:SF3">
    <property type="entry name" value="INGRESSION PROTEIN 1"/>
    <property type="match status" value="1"/>
</dbReference>
<dbReference type="PRINTS" id="PR01217">
    <property type="entry name" value="PRICHEXTENSN"/>
</dbReference>
<evidence type="ECO:0000256" key="1">
    <source>
        <dbReference type="SAM" id="MobiDB-lite"/>
    </source>
</evidence>
<feature type="region of interest" description="Disordered" evidence="1">
    <location>
        <begin position="550"/>
        <end position="596"/>
    </location>
</feature>
<dbReference type="Pfam" id="PF00168">
    <property type="entry name" value="C2"/>
    <property type="match status" value="1"/>
</dbReference>
<dbReference type="Gene3D" id="2.60.40.150">
    <property type="entry name" value="C2 domain"/>
    <property type="match status" value="1"/>
</dbReference>
<dbReference type="InterPro" id="IPR000008">
    <property type="entry name" value="C2_dom"/>
</dbReference>
<feature type="region of interest" description="Disordered" evidence="1">
    <location>
        <begin position="136"/>
        <end position="488"/>
    </location>
</feature>
<feature type="domain" description="C2" evidence="2">
    <location>
        <begin position="1"/>
        <end position="109"/>
    </location>
</feature>
<name>A0AAD6X991_9AGAR</name>
<comment type="caution">
    <text evidence="3">The sequence shown here is derived from an EMBL/GenBank/DDBJ whole genome shotgun (WGS) entry which is preliminary data.</text>
</comment>
<accession>A0AAD6X991</accession>
<proteinExistence type="predicted"/>
<protein>
    <recommendedName>
        <fullName evidence="2">C2 domain-containing protein</fullName>
    </recommendedName>
</protein>
<dbReference type="AlphaFoldDB" id="A0AAD6X991"/>
<dbReference type="InterPro" id="IPR052981">
    <property type="entry name" value="Ingression_C2_domain"/>
</dbReference>
<reference evidence="3" key="1">
    <citation type="submission" date="2023-03" db="EMBL/GenBank/DDBJ databases">
        <title>Massive genome expansion in bonnet fungi (Mycena s.s.) driven by repeated elements and novel gene families across ecological guilds.</title>
        <authorList>
            <consortium name="Lawrence Berkeley National Laboratory"/>
            <person name="Harder C.B."/>
            <person name="Miyauchi S."/>
            <person name="Viragh M."/>
            <person name="Kuo A."/>
            <person name="Thoen E."/>
            <person name="Andreopoulos B."/>
            <person name="Lu D."/>
            <person name="Skrede I."/>
            <person name="Drula E."/>
            <person name="Henrissat B."/>
            <person name="Morin E."/>
            <person name="Kohler A."/>
            <person name="Barry K."/>
            <person name="LaButti K."/>
            <person name="Morin E."/>
            <person name="Salamov A."/>
            <person name="Lipzen A."/>
            <person name="Mereny Z."/>
            <person name="Hegedus B."/>
            <person name="Baldrian P."/>
            <person name="Stursova M."/>
            <person name="Weitz H."/>
            <person name="Taylor A."/>
            <person name="Grigoriev I.V."/>
            <person name="Nagy L.G."/>
            <person name="Martin F."/>
            <person name="Kauserud H."/>
        </authorList>
    </citation>
    <scope>NUCLEOTIDE SEQUENCE</scope>
    <source>
        <strain evidence="3">CBHHK200</strain>
    </source>
</reference>
<dbReference type="PROSITE" id="PS50004">
    <property type="entry name" value="C2"/>
    <property type="match status" value="1"/>
</dbReference>
<evidence type="ECO:0000259" key="2">
    <source>
        <dbReference type="PROSITE" id="PS50004"/>
    </source>
</evidence>
<keyword evidence="4" id="KW-1185">Reference proteome</keyword>
<organism evidence="3 4">
    <name type="scientific">Mycena alexandri</name>
    <dbReference type="NCBI Taxonomy" id="1745969"/>
    <lineage>
        <taxon>Eukaryota</taxon>
        <taxon>Fungi</taxon>
        <taxon>Dikarya</taxon>
        <taxon>Basidiomycota</taxon>
        <taxon>Agaricomycotina</taxon>
        <taxon>Agaricomycetes</taxon>
        <taxon>Agaricomycetidae</taxon>
        <taxon>Agaricales</taxon>
        <taxon>Marasmiineae</taxon>
        <taxon>Mycenaceae</taxon>
        <taxon>Mycena</taxon>
    </lineage>
</organism>
<evidence type="ECO:0000313" key="3">
    <source>
        <dbReference type="EMBL" id="KAJ7039621.1"/>
    </source>
</evidence>
<gene>
    <name evidence="3" type="ORF">C8F04DRAFT_296637</name>
</gene>
<evidence type="ECO:0000313" key="4">
    <source>
        <dbReference type="Proteomes" id="UP001218188"/>
    </source>
</evidence>
<feature type="compositionally biased region" description="Pro residues" evidence="1">
    <location>
        <begin position="339"/>
        <end position="354"/>
    </location>
</feature>
<dbReference type="PANTHER" id="PTHR47052">
    <property type="entry name" value="CONSERVED SERINE PROLINE-RICH PROTEIN (AFU_ORTHOLOGUE AFUA_2G01790)"/>
    <property type="match status" value="1"/>
</dbReference>
<sequence>MSKDLELGTLVIVVLKAKDLNNISFWKQDVFGQVGLNGETKRTKVDVKGGQNPLWDEEIRFPVMKGTGDKARKLEVSCWAKEAKKEENIGQGFVDLTETLKTGEFDDWVVLETKGPNGTVSRGEVYLEMTFFTNAPAPVGLSVPKANNLQRRPSKLSPAERMARPPHTSSPASLTAGHPHSHQRDPHSQPANGPSPSPPRGPSRTGRESPLPPVPQQLAPNHPAPNTHTPGRLGAPGLTQVPSILRPRNPKSSPTPIPGPVVEYNSVIPPQGQAYGGESPPRTYTPVVPPPDATYDDRDTYVSPPLERWGSNDSPAEFSFPVPTLPGAREPTVEYSTPPYNPPPPAAYGGPPPALDRHGSGGSTSSYSTPPPFQPQQPPFPPPQASYHVPGAYPSSFQPPPPSFQQPPSSLQSPPPTNRKNDLPDPYLLARYQSPLPLPPGADKPRERSSSHSHQNKPAPALQSNPDNARLQALRQVEEEAARRKEQELKETARLQALRQAEEEDVSRRKEQELKEIARLQALRKEEEAAAARRKEQELKDNARLQALRKEEEAAAARRKEQELKDKARLQALRKAEEEAARRRAQERTDRELAMKQFEEEAQRVKTQEEKDLELARQLDRELNLSEGV</sequence>
<feature type="compositionally biased region" description="Pro residues" evidence="1">
    <location>
        <begin position="369"/>
        <end position="384"/>
    </location>
</feature>
<dbReference type="InterPro" id="IPR035892">
    <property type="entry name" value="C2_domain_sf"/>
</dbReference>
<dbReference type="Proteomes" id="UP001218188">
    <property type="component" value="Unassembled WGS sequence"/>
</dbReference>
<feature type="compositionally biased region" description="Basic and acidic residues" evidence="1">
    <location>
        <begin position="476"/>
        <end position="488"/>
    </location>
</feature>
<dbReference type="EMBL" id="JARJCM010000026">
    <property type="protein sequence ID" value="KAJ7039621.1"/>
    <property type="molecule type" value="Genomic_DNA"/>
</dbReference>